<reference evidence="3 4" key="1">
    <citation type="journal article" date="2016" name="Nat. Commun.">
        <title>Thousands of microbial genomes shed light on interconnected biogeochemical processes in an aquifer system.</title>
        <authorList>
            <person name="Anantharaman K."/>
            <person name="Brown C.T."/>
            <person name="Hug L.A."/>
            <person name="Sharon I."/>
            <person name="Castelle C.J."/>
            <person name="Probst A.J."/>
            <person name="Thomas B.C."/>
            <person name="Singh A."/>
            <person name="Wilkins M.J."/>
            <person name="Karaoz U."/>
            <person name="Brodie E.L."/>
            <person name="Williams K.H."/>
            <person name="Hubbard S.S."/>
            <person name="Banfield J.F."/>
        </authorList>
    </citation>
    <scope>NUCLEOTIDE SEQUENCE [LARGE SCALE GENOMIC DNA]</scope>
</reference>
<accession>A0A1F8DJ57</accession>
<dbReference type="EMBL" id="MGIL01000007">
    <property type="protein sequence ID" value="OGM88644.1"/>
    <property type="molecule type" value="Genomic_DNA"/>
</dbReference>
<evidence type="ECO:0000313" key="4">
    <source>
        <dbReference type="Proteomes" id="UP000177596"/>
    </source>
</evidence>
<organism evidence="3 4">
    <name type="scientific">Candidatus Woesebacteria bacterium RIFOXYD1_FULL_43_18</name>
    <dbReference type="NCBI Taxonomy" id="1802551"/>
    <lineage>
        <taxon>Bacteria</taxon>
        <taxon>Candidatus Woeseibacteriota</taxon>
    </lineage>
</organism>
<keyword evidence="2" id="KW-1133">Transmembrane helix</keyword>
<gene>
    <name evidence="3" type="ORF">A2573_03495</name>
</gene>
<dbReference type="Proteomes" id="UP000177596">
    <property type="component" value="Unassembled WGS sequence"/>
</dbReference>
<dbReference type="AlphaFoldDB" id="A0A1F8DJ57"/>
<sequence length="109" mass="11663">MKKTKLPSLITILILTLITGVLWVSLSTYRAFTAKPSESVPEEISNPIDPTLDQATIKKIESGIYFDSSQIPENLVTAPIPTTPAQPAQSPLPTPTLEATPTPVPSPTP</sequence>
<proteinExistence type="predicted"/>
<protein>
    <submittedName>
        <fullName evidence="3">Uncharacterized protein</fullName>
    </submittedName>
</protein>
<feature type="transmembrane region" description="Helical" evidence="2">
    <location>
        <begin position="6"/>
        <end position="26"/>
    </location>
</feature>
<name>A0A1F8DJ57_9BACT</name>
<keyword evidence="2" id="KW-0812">Transmembrane</keyword>
<comment type="caution">
    <text evidence="3">The sequence shown here is derived from an EMBL/GenBank/DDBJ whole genome shotgun (WGS) entry which is preliminary data.</text>
</comment>
<keyword evidence="2" id="KW-0472">Membrane</keyword>
<feature type="region of interest" description="Disordered" evidence="1">
    <location>
        <begin position="76"/>
        <end position="109"/>
    </location>
</feature>
<feature type="compositionally biased region" description="Low complexity" evidence="1">
    <location>
        <begin position="77"/>
        <end position="101"/>
    </location>
</feature>
<evidence type="ECO:0000256" key="2">
    <source>
        <dbReference type="SAM" id="Phobius"/>
    </source>
</evidence>
<evidence type="ECO:0000256" key="1">
    <source>
        <dbReference type="SAM" id="MobiDB-lite"/>
    </source>
</evidence>
<evidence type="ECO:0000313" key="3">
    <source>
        <dbReference type="EMBL" id="OGM88644.1"/>
    </source>
</evidence>